<evidence type="ECO:0000313" key="2">
    <source>
        <dbReference type="EMBL" id="NWJ47614.1"/>
    </source>
</evidence>
<name>A0A8T7M694_9CHLR</name>
<dbReference type="EMBL" id="JACATZ010000003">
    <property type="protein sequence ID" value="NWJ47614.1"/>
    <property type="molecule type" value="Genomic_DNA"/>
</dbReference>
<dbReference type="GO" id="GO:0006487">
    <property type="term" value="P:protein N-linked glycosylation"/>
    <property type="evidence" value="ECO:0007669"/>
    <property type="project" value="TreeGrafter"/>
</dbReference>
<dbReference type="InterPro" id="IPR001173">
    <property type="entry name" value="Glyco_trans_2-like"/>
</dbReference>
<sequence>MGDKEDVWIVVPAYKEEAVIGLVLQNLMQTGYRVVVVDDGSNDNTAKEVLKYPVTLLRHCYNLGQGAALQTGISYALTFSTTKYIVTFDSDGQHQVQDIEKLLNPLRSGTHEVTLGSRFLEKNGTINLPLSKRIMLHLALAFSRFSTHLKLTDTHNGLRAFTTRAASKISIKQNRMAHASEILSQISDHKLKYCEIPVTIIYTDYSKAKGQSLLNSINIIWDLVRGNLK</sequence>
<dbReference type="SUPFAM" id="SSF53448">
    <property type="entry name" value="Nucleotide-diphospho-sugar transferases"/>
    <property type="match status" value="1"/>
</dbReference>
<dbReference type="CDD" id="cd04179">
    <property type="entry name" value="DPM_DPG-synthase_like"/>
    <property type="match status" value="1"/>
</dbReference>
<feature type="domain" description="Glycosyltransferase 2-like" evidence="1">
    <location>
        <begin position="9"/>
        <end position="161"/>
    </location>
</feature>
<dbReference type="InterPro" id="IPR029044">
    <property type="entry name" value="Nucleotide-diphossugar_trans"/>
</dbReference>
<dbReference type="PANTHER" id="PTHR10859">
    <property type="entry name" value="GLYCOSYL TRANSFERASE"/>
    <property type="match status" value="1"/>
</dbReference>
<keyword evidence="5" id="KW-1185">Reference proteome</keyword>
<dbReference type="Gene3D" id="3.90.550.10">
    <property type="entry name" value="Spore Coat Polysaccharide Biosynthesis Protein SpsA, Chain A"/>
    <property type="match status" value="1"/>
</dbReference>
<dbReference type="AlphaFoldDB" id="A0A8T7M694"/>
<dbReference type="RefSeq" id="WP_341471406.1">
    <property type="nucleotide sequence ID" value="NZ_CP128400.1"/>
</dbReference>
<dbReference type="Pfam" id="PF00535">
    <property type="entry name" value="Glycos_transf_2"/>
    <property type="match status" value="1"/>
</dbReference>
<dbReference type="EMBL" id="CP128400">
    <property type="protein sequence ID" value="WJW69527.1"/>
    <property type="molecule type" value="Genomic_DNA"/>
</dbReference>
<reference evidence="2 4" key="1">
    <citation type="submission" date="2020-06" db="EMBL/GenBank/DDBJ databases">
        <title>Anoxygenic phototrophic Chloroflexota member uses a Type I reaction center.</title>
        <authorList>
            <person name="Tsuji J.M."/>
            <person name="Shaw N.A."/>
            <person name="Nagashima S."/>
            <person name="Venkiteswaran J."/>
            <person name="Schiff S.L."/>
            <person name="Hanada S."/>
            <person name="Tank M."/>
            <person name="Neufeld J.D."/>
        </authorList>
    </citation>
    <scope>NUCLEOTIDE SEQUENCE [LARGE SCALE GENOMIC DNA]</scope>
    <source>
        <strain evidence="2">L227-S17</strain>
    </source>
</reference>
<proteinExistence type="predicted"/>
<dbReference type="Proteomes" id="UP001431572">
    <property type="component" value="Chromosome 2"/>
</dbReference>
<accession>A0A8T7M694</accession>
<reference evidence="3" key="2">
    <citation type="journal article" date="2024" name="Nature">
        <title>Anoxygenic phototroph of the Chloroflexota uses a type I reaction centre.</title>
        <authorList>
            <person name="Tsuji J.M."/>
            <person name="Shaw N.A."/>
            <person name="Nagashima S."/>
            <person name="Venkiteswaran J.J."/>
            <person name="Schiff S.L."/>
            <person name="Watanabe T."/>
            <person name="Fukui M."/>
            <person name="Hanada S."/>
            <person name="Tank M."/>
            <person name="Neufeld J.D."/>
        </authorList>
    </citation>
    <scope>NUCLEOTIDE SEQUENCE</scope>
    <source>
        <strain evidence="3">L227-S17</strain>
    </source>
</reference>
<dbReference type="PANTHER" id="PTHR10859:SF91">
    <property type="entry name" value="DOLICHYL-PHOSPHATE BETA-GLUCOSYLTRANSFERASE"/>
    <property type="match status" value="1"/>
</dbReference>
<gene>
    <name evidence="2" type="ORF">HXX08_17300</name>
    <name evidence="3" type="ORF">OZ401_003144</name>
</gene>
<organism evidence="2 4">
    <name type="scientific">Candidatus Chlorohelix allophototropha</name>
    <dbReference type="NCBI Taxonomy" id="3003348"/>
    <lineage>
        <taxon>Bacteria</taxon>
        <taxon>Bacillati</taxon>
        <taxon>Chloroflexota</taxon>
        <taxon>Chloroflexia</taxon>
        <taxon>Candidatus Chloroheliales</taxon>
        <taxon>Candidatus Chloroheliaceae</taxon>
        <taxon>Candidatus Chlorohelix</taxon>
    </lineage>
</organism>
<dbReference type="Proteomes" id="UP000521676">
    <property type="component" value="Unassembled WGS sequence"/>
</dbReference>
<evidence type="ECO:0000313" key="5">
    <source>
        <dbReference type="Proteomes" id="UP001431572"/>
    </source>
</evidence>
<evidence type="ECO:0000313" key="4">
    <source>
        <dbReference type="Proteomes" id="UP000521676"/>
    </source>
</evidence>
<evidence type="ECO:0000259" key="1">
    <source>
        <dbReference type="Pfam" id="PF00535"/>
    </source>
</evidence>
<protein>
    <submittedName>
        <fullName evidence="2">Glycosyltransferase family 2 protein</fullName>
    </submittedName>
</protein>
<evidence type="ECO:0000313" key="3">
    <source>
        <dbReference type="EMBL" id="WJW69527.1"/>
    </source>
</evidence>